<accession>A0AAN7UPZ7</accession>
<evidence type="ECO:0000313" key="3">
    <source>
        <dbReference type="Proteomes" id="UP001305414"/>
    </source>
</evidence>
<sequence length="492" mass="54335">MQADESEEATMWTMYKGPSDMSRLSRHEASDIPFSNAELTSKAKTTRLLRTRTHTTTAALDQAEDVASAPFIPQLLAQPSEAWDTRAISHFLYHYTSSATKDSSGYLGFLSDLLSNSPSVPYLETAVLAAGSASLANITGLVYLQQAAEKYYGETLRCVSSALKNPLEAISDAALAAIIVLQMYEVIAGITMVSCDPHQRGLMELSRIRGNARPGTRTTMLIHGRAHTNAIGGLSPSPVSPSYDAETVDISLHEAELWRLMRKTSQCCVATWTMISAPSDDISGGEVAKSVNNLFSTYLDLLNWRKTLPSTWSYQSCKIPIRDDHDLRPDAICPVKYHLFKNIYHGAMWISFWCTVIYALQMLVAASSLPGLEQPFNEGQHSTHDPKKRLHAAVDDICACVPYMLGDVDRVGLPTVGKESKALGAYFLLRGLYVASCVEEVTSLQREYMMTAFLRIAHGKGIRLALRPRNRWLNRQQRDEMARYGGPGTASL</sequence>
<keyword evidence="1" id="KW-0539">Nucleus</keyword>
<dbReference type="InterPro" id="IPR021858">
    <property type="entry name" value="Fun_TF"/>
</dbReference>
<evidence type="ECO:0008006" key="4">
    <source>
        <dbReference type="Google" id="ProtNLM"/>
    </source>
</evidence>
<dbReference type="PANTHER" id="PTHR38791">
    <property type="entry name" value="ZN(II)2CYS6 TRANSCRIPTION FACTOR (EUROFUNG)-RELATED-RELATED"/>
    <property type="match status" value="1"/>
</dbReference>
<evidence type="ECO:0000313" key="2">
    <source>
        <dbReference type="EMBL" id="KAK5630571.1"/>
    </source>
</evidence>
<evidence type="ECO:0000256" key="1">
    <source>
        <dbReference type="ARBA" id="ARBA00023242"/>
    </source>
</evidence>
<dbReference type="EMBL" id="JAWHQM010000016">
    <property type="protein sequence ID" value="KAK5630571.1"/>
    <property type="molecule type" value="Genomic_DNA"/>
</dbReference>
<proteinExistence type="predicted"/>
<dbReference type="Proteomes" id="UP001305414">
    <property type="component" value="Unassembled WGS sequence"/>
</dbReference>
<dbReference type="InterPro" id="IPR053175">
    <property type="entry name" value="DHMBA_Reg_Transcription_Factor"/>
</dbReference>
<comment type="caution">
    <text evidence="2">The sequence shown here is derived from an EMBL/GenBank/DDBJ whole genome shotgun (WGS) entry which is preliminary data.</text>
</comment>
<keyword evidence="3" id="KW-1185">Reference proteome</keyword>
<protein>
    <recommendedName>
        <fullName evidence="4">Transcription factor domain-containing protein</fullName>
    </recommendedName>
</protein>
<dbReference type="Pfam" id="PF11951">
    <property type="entry name" value="Fungal_trans_2"/>
    <property type="match status" value="1"/>
</dbReference>
<reference evidence="2 3" key="1">
    <citation type="submission" date="2023-10" db="EMBL/GenBank/DDBJ databases">
        <title>Draft genome sequence of Xylaria bambusicola isolate GMP-LS, the root and basal stem rot pathogen of sugarcane in Indonesia.</title>
        <authorList>
            <person name="Selvaraj P."/>
            <person name="Muralishankar V."/>
            <person name="Muruganantham S."/>
            <person name="Sp S."/>
            <person name="Haryani S."/>
            <person name="Lau K.J.X."/>
            <person name="Naqvi N.I."/>
        </authorList>
    </citation>
    <scope>NUCLEOTIDE SEQUENCE [LARGE SCALE GENOMIC DNA]</scope>
    <source>
        <strain evidence="2">GMP-LS</strain>
    </source>
</reference>
<gene>
    <name evidence="2" type="ORF">RRF57_006286</name>
</gene>
<organism evidence="2 3">
    <name type="scientific">Xylaria bambusicola</name>
    <dbReference type="NCBI Taxonomy" id="326684"/>
    <lineage>
        <taxon>Eukaryota</taxon>
        <taxon>Fungi</taxon>
        <taxon>Dikarya</taxon>
        <taxon>Ascomycota</taxon>
        <taxon>Pezizomycotina</taxon>
        <taxon>Sordariomycetes</taxon>
        <taxon>Xylariomycetidae</taxon>
        <taxon>Xylariales</taxon>
        <taxon>Xylariaceae</taxon>
        <taxon>Xylaria</taxon>
    </lineage>
</organism>
<name>A0AAN7UPZ7_9PEZI</name>
<dbReference type="AlphaFoldDB" id="A0AAN7UPZ7"/>